<keyword evidence="1" id="KW-0472">Membrane</keyword>
<keyword evidence="1" id="KW-1133">Transmembrane helix</keyword>
<accession>A0A6P8X9D2</accession>
<proteinExistence type="predicted"/>
<dbReference type="AlphaFoldDB" id="A0A6P8X9D2"/>
<feature type="transmembrane region" description="Helical" evidence="1">
    <location>
        <begin position="43"/>
        <end position="62"/>
    </location>
</feature>
<evidence type="ECO:0000256" key="1">
    <source>
        <dbReference type="SAM" id="Phobius"/>
    </source>
</evidence>
<organism evidence="2 3">
    <name type="scientific">Drosophila albomicans</name>
    <name type="common">Fruit fly</name>
    <dbReference type="NCBI Taxonomy" id="7291"/>
    <lineage>
        <taxon>Eukaryota</taxon>
        <taxon>Metazoa</taxon>
        <taxon>Ecdysozoa</taxon>
        <taxon>Arthropoda</taxon>
        <taxon>Hexapoda</taxon>
        <taxon>Insecta</taxon>
        <taxon>Pterygota</taxon>
        <taxon>Neoptera</taxon>
        <taxon>Endopterygota</taxon>
        <taxon>Diptera</taxon>
        <taxon>Brachycera</taxon>
        <taxon>Muscomorpha</taxon>
        <taxon>Ephydroidea</taxon>
        <taxon>Drosophilidae</taxon>
        <taxon>Drosophila</taxon>
    </lineage>
</organism>
<feature type="transmembrane region" description="Helical" evidence="1">
    <location>
        <begin position="106"/>
        <end position="128"/>
    </location>
</feature>
<dbReference type="RefSeq" id="XP_034107920.1">
    <property type="nucleotide sequence ID" value="XM_034252029.2"/>
</dbReference>
<name>A0A6P8X9D2_DROAB</name>
<dbReference type="Proteomes" id="UP000515160">
    <property type="component" value="Chromosome 3"/>
</dbReference>
<keyword evidence="2" id="KW-1185">Reference proteome</keyword>
<protein>
    <submittedName>
        <fullName evidence="3">Uncharacterized protein LOC117570405</fullName>
    </submittedName>
</protein>
<keyword evidence="1" id="KW-0812">Transmembrane</keyword>
<evidence type="ECO:0000313" key="2">
    <source>
        <dbReference type="Proteomes" id="UP000515160"/>
    </source>
</evidence>
<feature type="transmembrane region" description="Helical" evidence="1">
    <location>
        <begin position="69"/>
        <end position="94"/>
    </location>
</feature>
<reference evidence="3" key="1">
    <citation type="submission" date="2025-08" db="UniProtKB">
        <authorList>
            <consortium name="RefSeq"/>
        </authorList>
    </citation>
    <scope>IDENTIFICATION</scope>
    <source>
        <strain evidence="3">15112-1751.03</strain>
        <tissue evidence="3">Whole Adult</tissue>
    </source>
</reference>
<gene>
    <name evidence="3" type="primary">LOC117570405</name>
</gene>
<dbReference type="OrthoDB" id="7996520at2759"/>
<feature type="transmembrane region" description="Helical" evidence="1">
    <location>
        <begin position="20"/>
        <end position="37"/>
    </location>
</feature>
<sequence length="147" mass="16503">MKIDLSVDEGPCNSDLRSWCLGIAIYFLVTILINVIFSPSVYTFIGFAITVIGNVCLLFGCLKYKHYLVGVWLIFGLIVAINFPIAIFGIIFHFGSYRESTGFNNVFMALLVQIVAFGIFLYCARLVYSYFLQLKNRQSSPNSANVV</sequence>
<dbReference type="GeneID" id="117570405"/>
<evidence type="ECO:0000313" key="3">
    <source>
        <dbReference type="RefSeq" id="XP_034107920.1"/>
    </source>
</evidence>